<accession>A0A5C7G523</accession>
<dbReference type="AlphaFoldDB" id="A0A5C7G523"/>
<dbReference type="Gene3D" id="3.90.1150.10">
    <property type="entry name" value="Aspartate Aminotransferase, domain 1"/>
    <property type="match status" value="1"/>
</dbReference>
<dbReference type="InterPro" id="IPR000192">
    <property type="entry name" value="Aminotrans_V_dom"/>
</dbReference>
<dbReference type="Pfam" id="PF00266">
    <property type="entry name" value="Aminotran_5"/>
    <property type="match status" value="1"/>
</dbReference>
<dbReference type="RefSeq" id="WP_147933664.1">
    <property type="nucleotide sequence ID" value="NZ_VPFD01000004.1"/>
</dbReference>
<keyword evidence="1" id="KW-0663">Pyridoxal phosphate</keyword>
<dbReference type="SUPFAM" id="SSF53383">
    <property type="entry name" value="PLP-dependent transferases"/>
    <property type="match status" value="1"/>
</dbReference>
<gene>
    <name evidence="3" type="ORF">FVD38_04180</name>
</gene>
<dbReference type="EMBL" id="VPFD01000004">
    <property type="protein sequence ID" value="TXG01059.1"/>
    <property type="molecule type" value="Genomic_DNA"/>
</dbReference>
<organism evidence="3 4">
    <name type="scientific">Massilia arenae</name>
    <dbReference type="NCBI Taxonomy" id="2603288"/>
    <lineage>
        <taxon>Bacteria</taxon>
        <taxon>Pseudomonadati</taxon>
        <taxon>Pseudomonadota</taxon>
        <taxon>Betaproteobacteria</taxon>
        <taxon>Burkholderiales</taxon>
        <taxon>Oxalobacteraceae</taxon>
        <taxon>Telluria group</taxon>
        <taxon>Massilia</taxon>
    </lineage>
</organism>
<dbReference type="PANTHER" id="PTHR43092:SF6">
    <property type="entry name" value="BLR1280 PROTEIN"/>
    <property type="match status" value="1"/>
</dbReference>
<dbReference type="Proteomes" id="UP000321413">
    <property type="component" value="Unassembled WGS sequence"/>
</dbReference>
<dbReference type="InterPro" id="IPR015422">
    <property type="entry name" value="PyrdxlP-dep_Trfase_small"/>
</dbReference>
<protein>
    <submittedName>
        <fullName evidence="3">Aminotransferase class V-fold PLP-dependent enzyme</fullName>
    </submittedName>
</protein>
<feature type="domain" description="Aminotransferase class V" evidence="2">
    <location>
        <begin position="47"/>
        <end position="350"/>
    </location>
</feature>
<evidence type="ECO:0000256" key="1">
    <source>
        <dbReference type="ARBA" id="ARBA00022898"/>
    </source>
</evidence>
<keyword evidence="3" id="KW-0808">Transferase</keyword>
<evidence type="ECO:0000313" key="3">
    <source>
        <dbReference type="EMBL" id="TXG01059.1"/>
    </source>
</evidence>
<sequence length="392" mass="42556">MPTLPALPTDLDALCPRAPDAIVNLEHGYFGAMALPVQQALEEAIRYTNTHLSPFLRGEFGHKHAETLRARLAQLINAEPHEILLTRSASESMQVLIGQYRALEPGDAVLWSNLDYPAMRYAMAWLEGRRGARPVELQFTLPLGRAALLDRYAAAIRDTPGLKLMLLSQVYPANGQQAPVREIVALARERGIDVLVDSAHALGQVAVDVQALGVDFAGFNLHKWIGAPPGLGFVYIRASQLDKIEPHFGDRDYAGDDIRGRLHAGMPPVSAIMAAPSSLDVHEMLGGVAAKEARLNWLRCYWMRRVADLPGLRLLTPLDGGTALAAFTIDGMAAREVQGALLERFGIFTVERQVGGTSVVRVTVALTTTTGELDRLVDALNVLAREAAARSA</sequence>
<reference evidence="3 4" key="1">
    <citation type="submission" date="2019-08" db="EMBL/GenBank/DDBJ databases">
        <title>Massilia golmudensis sp. nov., isolated from sand in the Qinghai-Tibetan Plateau.</title>
        <authorList>
            <person name="Zhang B."/>
        </authorList>
    </citation>
    <scope>NUCLEOTIDE SEQUENCE [LARGE SCALE GENOMIC DNA]</scope>
    <source>
        <strain evidence="3 4">GEM5</strain>
    </source>
</reference>
<comment type="caution">
    <text evidence="3">The sequence shown here is derived from an EMBL/GenBank/DDBJ whole genome shotgun (WGS) entry which is preliminary data.</text>
</comment>
<dbReference type="InterPro" id="IPR015421">
    <property type="entry name" value="PyrdxlP-dep_Trfase_major"/>
</dbReference>
<keyword evidence="4" id="KW-1185">Reference proteome</keyword>
<keyword evidence="3" id="KW-0032">Aminotransferase</keyword>
<dbReference type="Gene3D" id="3.40.640.10">
    <property type="entry name" value="Type I PLP-dependent aspartate aminotransferase-like (Major domain)"/>
    <property type="match status" value="1"/>
</dbReference>
<name>A0A5C7G523_9BURK</name>
<proteinExistence type="predicted"/>
<dbReference type="InterPro" id="IPR015424">
    <property type="entry name" value="PyrdxlP-dep_Trfase"/>
</dbReference>
<evidence type="ECO:0000259" key="2">
    <source>
        <dbReference type="Pfam" id="PF00266"/>
    </source>
</evidence>
<dbReference type="GO" id="GO:0008483">
    <property type="term" value="F:transaminase activity"/>
    <property type="evidence" value="ECO:0007669"/>
    <property type="project" value="UniProtKB-KW"/>
</dbReference>
<dbReference type="PANTHER" id="PTHR43092">
    <property type="entry name" value="L-CYSTEINE DESULFHYDRASE"/>
    <property type="match status" value="1"/>
</dbReference>
<evidence type="ECO:0000313" key="4">
    <source>
        <dbReference type="Proteomes" id="UP000321413"/>
    </source>
</evidence>